<sequence length="353" mass="37085">MPDEQTWPVTLRRESGLVAASLALVAEAAREAASDLPHAGIELARSWGNQLPLPGRGSTTELWEALATVAASDLSVARAMEPHVDARAILAESGAPSPPEDTCWGVFAAEGPGVRLEAVRSGDAWLLDGTKPWCSLGGDLSHALVTAWVDDGTRGLFAVDLGRDGVHPLDGTWHARGLRDIRSGPVRFDAVPAQPVGEPGWYLRRDGFAWGGMGVAAVWYGGAVGVARRLLRQPGDRAPDQVAHLHVGTVDAALTGARAVLADAARRVDDGDAAGDRGALLALRVRQVVADAVERVLTAADHALGPGPLALEPEHAARVADLRLYVRQHHAERDGAALGERVLAAVPTDGPPW</sequence>
<evidence type="ECO:0000313" key="2">
    <source>
        <dbReference type="Proteomes" id="UP001501771"/>
    </source>
</evidence>
<dbReference type="SUPFAM" id="SSF56645">
    <property type="entry name" value="Acyl-CoA dehydrogenase NM domain-like"/>
    <property type="match status" value="1"/>
</dbReference>
<comment type="caution">
    <text evidence="1">The sequence shown here is derived from an EMBL/GenBank/DDBJ whole genome shotgun (WGS) entry which is preliminary data.</text>
</comment>
<proteinExistence type="predicted"/>
<accession>A0ABN3A2U6</accession>
<evidence type="ECO:0000313" key="1">
    <source>
        <dbReference type="EMBL" id="GAA2152092.1"/>
    </source>
</evidence>
<organism evidence="1 2">
    <name type="scientific">Nocardioides koreensis</name>
    <dbReference type="NCBI Taxonomy" id="433651"/>
    <lineage>
        <taxon>Bacteria</taxon>
        <taxon>Bacillati</taxon>
        <taxon>Actinomycetota</taxon>
        <taxon>Actinomycetes</taxon>
        <taxon>Propionibacteriales</taxon>
        <taxon>Nocardioidaceae</taxon>
        <taxon>Nocardioides</taxon>
    </lineage>
</organism>
<dbReference type="Gene3D" id="2.40.110.10">
    <property type="entry name" value="Butyryl-CoA Dehydrogenase, subunit A, domain 2"/>
    <property type="match status" value="1"/>
</dbReference>
<reference evidence="1 2" key="1">
    <citation type="journal article" date="2019" name="Int. J. Syst. Evol. Microbiol.">
        <title>The Global Catalogue of Microorganisms (GCM) 10K type strain sequencing project: providing services to taxonomists for standard genome sequencing and annotation.</title>
        <authorList>
            <consortium name="The Broad Institute Genomics Platform"/>
            <consortium name="The Broad Institute Genome Sequencing Center for Infectious Disease"/>
            <person name="Wu L."/>
            <person name="Ma J."/>
        </authorList>
    </citation>
    <scope>NUCLEOTIDE SEQUENCE [LARGE SCALE GENOMIC DNA]</scope>
    <source>
        <strain evidence="1 2">JCM 16022</strain>
    </source>
</reference>
<dbReference type="RefSeq" id="WP_344155270.1">
    <property type="nucleotide sequence ID" value="NZ_BAAAQR010000012.1"/>
</dbReference>
<dbReference type="InterPro" id="IPR046373">
    <property type="entry name" value="Acyl-CoA_Oxase/DH_mid-dom_sf"/>
</dbReference>
<gene>
    <name evidence="1" type="ORF">GCM10009844_35050</name>
</gene>
<dbReference type="Proteomes" id="UP001501771">
    <property type="component" value="Unassembled WGS sequence"/>
</dbReference>
<name>A0ABN3A2U6_9ACTN</name>
<dbReference type="EMBL" id="BAAAQR010000012">
    <property type="protein sequence ID" value="GAA2152092.1"/>
    <property type="molecule type" value="Genomic_DNA"/>
</dbReference>
<dbReference type="InterPro" id="IPR009100">
    <property type="entry name" value="AcylCoA_DH/oxidase_NM_dom_sf"/>
</dbReference>
<keyword evidence="2" id="KW-1185">Reference proteome</keyword>
<protein>
    <submittedName>
        <fullName evidence="1">Acyl-CoA dehydrogenase family protein</fullName>
    </submittedName>
</protein>